<proteinExistence type="predicted"/>
<dbReference type="Gramene" id="Pp3c13_16799V3.1">
    <property type="protein sequence ID" value="PAC:32932257.CDS.1"/>
    <property type="gene ID" value="Pp3c13_16799"/>
</dbReference>
<dbReference type="InParanoid" id="A0A2K1JMA2"/>
<evidence type="ECO:0008006" key="6">
    <source>
        <dbReference type="Google" id="ProtNLM"/>
    </source>
</evidence>
<reference evidence="4" key="3">
    <citation type="submission" date="2020-12" db="UniProtKB">
        <authorList>
            <consortium name="EnsemblPlants"/>
        </authorList>
    </citation>
    <scope>IDENTIFICATION</scope>
</reference>
<dbReference type="AlphaFoldDB" id="A0A2K1JMA2"/>
<feature type="compositionally biased region" description="Basic residues" evidence="1">
    <location>
        <begin position="46"/>
        <end position="55"/>
    </location>
</feature>
<evidence type="ECO:0000256" key="1">
    <source>
        <dbReference type="SAM" id="MobiDB-lite"/>
    </source>
</evidence>
<accession>A0A2K1JMA2</accession>
<feature type="region of interest" description="Disordered" evidence="1">
    <location>
        <begin position="37"/>
        <end position="61"/>
    </location>
</feature>
<gene>
    <name evidence="3" type="ORF">PHYPA_017493</name>
</gene>
<feature type="chain" id="PRO_5036042885" description="Secreted protein" evidence="2">
    <location>
        <begin position="23"/>
        <end position="77"/>
    </location>
</feature>
<evidence type="ECO:0000313" key="4">
    <source>
        <dbReference type="EnsemblPlants" id="PAC:32932257.CDS.1"/>
    </source>
</evidence>
<dbReference type="EMBL" id="ABEU02000013">
    <property type="protein sequence ID" value="PNR42663.1"/>
    <property type="molecule type" value="Genomic_DNA"/>
</dbReference>
<organism evidence="3">
    <name type="scientific">Physcomitrium patens</name>
    <name type="common">Spreading-leaved earth moss</name>
    <name type="synonym">Physcomitrella patens</name>
    <dbReference type="NCBI Taxonomy" id="3218"/>
    <lineage>
        <taxon>Eukaryota</taxon>
        <taxon>Viridiplantae</taxon>
        <taxon>Streptophyta</taxon>
        <taxon>Embryophyta</taxon>
        <taxon>Bryophyta</taxon>
        <taxon>Bryophytina</taxon>
        <taxon>Bryopsida</taxon>
        <taxon>Funariidae</taxon>
        <taxon>Funariales</taxon>
        <taxon>Funariaceae</taxon>
        <taxon>Physcomitrium</taxon>
    </lineage>
</organism>
<keyword evidence="2" id="KW-0732">Signal</keyword>
<evidence type="ECO:0000313" key="3">
    <source>
        <dbReference type="EMBL" id="PNR42663.1"/>
    </source>
</evidence>
<feature type="signal peptide" evidence="2">
    <location>
        <begin position="1"/>
        <end position="22"/>
    </location>
</feature>
<reference evidence="3 5" key="1">
    <citation type="journal article" date="2008" name="Science">
        <title>The Physcomitrella genome reveals evolutionary insights into the conquest of land by plants.</title>
        <authorList>
            <person name="Rensing S."/>
            <person name="Lang D."/>
            <person name="Zimmer A."/>
            <person name="Terry A."/>
            <person name="Salamov A."/>
            <person name="Shapiro H."/>
            <person name="Nishiyama T."/>
            <person name="Perroud P.-F."/>
            <person name="Lindquist E."/>
            <person name="Kamisugi Y."/>
            <person name="Tanahashi T."/>
            <person name="Sakakibara K."/>
            <person name="Fujita T."/>
            <person name="Oishi K."/>
            <person name="Shin-I T."/>
            <person name="Kuroki Y."/>
            <person name="Toyoda A."/>
            <person name="Suzuki Y."/>
            <person name="Hashimoto A."/>
            <person name="Yamaguchi K."/>
            <person name="Sugano A."/>
            <person name="Kohara Y."/>
            <person name="Fujiyama A."/>
            <person name="Anterola A."/>
            <person name="Aoki S."/>
            <person name="Ashton N."/>
            <person name="Barbazuk W.B."/>
            <person name="Barker E."/>
            <person name="Bennetzen J."/>
            <person name="Bezanilla M."/>
            <person name="Blankenship R."/>
            <person name="Cho S.H."/>
            <person name="Dutcher S."/>
            <person name="Estelle M."/>
            <person name="Fawcett J.A."/>
            <person name="Gundlach H."/>
            <person name="Hanada K."/>
            <person name="Heyl A."/>
            <person name="Hicks K.A."/>
            <person name="Hugh J."/>
            <person name="Lohr M."/>
            <person name="Mayer K."/>
            <person name="Melkozernov A."/>
            <person name="Murata T."/>
            <person name="Nelson D."/>
            <person name="Pils B."/>
            <person name="Prigge M."/>
            <person name="Reiss B."/>
            <person name="Renner T."/>
            <person name="Rombauts S."/>
            <person name="Rushton P."/>
            <person name="Sanderfoot A."/>
            <person name="Schween G."/>
            <person name="Shiu S.-H."/>
            <person name="Stueber K."/>
            <person name="Theodoulou F.L."/>
            <person name="Tu H."/>
            <person name="Van de Peer Y."/>
            <person name="Verrier P.J."/>
            <person name="Waters E."/>
            <person name="Wood A."/>
            <person name="Yang L."/>
            <person name="Cove D."/>
            <person name="Cuming A."/>
            <person name="Hasebe M."/>
            <person name="Lucas S."/>
            <person name="Mishler D.B."/>
            <person name="Reski R."/>
            <person name="Grigoriev I."/>
            <person name="Quatrano R.S."/>
            <person name="Boore J.L."/>
        </authorList>
    </citation>
    <scope>NUCLEOTIDE SEQUENCE [LARGE SCALE GENOMIC DNA]</scope>
    <source>
        <strain evidence="4 5">cv. Gransden 2004</strain>
    </source>
</reference>
<sequence>MEMVLLLLLLFLILFLLSLVHMQRGIVQQYAKIATPEPTGSNLWHRLQHRQRRRPPPQSQLELQRKLMASEIARKTD</sequence>
<evidence type="ECO:0000256" key="2">
    <source>
        <dbReference type="SAM" id="SignalP"/>
    </source>
</evidence>
<dbReference type="Proteomes" id="UP000006727">
    <property type="component" value="Chromosome 13"/>
</dbReference>
<protein>
    <recommendedName>
        <fullName evidence="6">Secreted protein</fullName>
    </recommendedName>
</protein>
<evidence type="ECO:0000313" key="5">
    <source>
        <dbReference type="Proteomes" id="UP000006727"/>
    </source>
</evidence>
<dbReference type="EnsemblPlants" id="Pp3c13_16799V3.1">
    <property type="protein sequence ID" value="PAC:32932257.CDS.1"/>
    <property type="gene ID" value="Pp3c13_16799"/>
</dbReference>
<reference evidence="3 5" key="2">
    <citation type="journal article" date="2018" name="Plant J.">
        <title>The Physcomitrella patens chromosome-scale assembly reveals moss genome structure and evolution.</title>
        <authorList>
            <person name="Lang D."/>
            <person name="Ullrich K.K."/>
            <person name="Murat F."/>
            <person name="Fuchs J."/>
            <person name="Jenkins J."/>
            <person name="Haas F.B."/>
            <person name="Piednoel M."/>
            <person name="Gundlach H."/>
            <person name="Van Bel M."/>
            <person name="Meyberg R."/>
            <person name="Vives C."/>
            <person name="Morata J."/>
            <person name="Symeonidi A."/>
            <person name="Hiss M."/>
            <person name="Muchero W."/>
            <person name="Kamisugi Y."/>
            <person name="Saleh O."/>
            <person name="Blanc G."/>
            <person name="Decker E.L."/>
            <person name="van Gessel N."/>
            <person name="Grimwood J."/>
            <person name="Hayes R.D."/>
            <person name="Graham S.W."/>
            <person name="Gunter L.E."/>
            <person name="McDaniel S.F."/>
            <person name="Hoernstein S.N.W."/>
            <person name="Larsson A."/>
            <person name="Li F.W."/>
            <person name="Perroud P.F."/>
            <person name="Phillips J."/>
            <person name="Ranjan P."/>
            <person name="Rokshar D.S."/>
            <person name="Rothfels C.J."/>
            <person name="Schneider L."/>
            <person name="Shu S."/>
            <person name="Stevenson D.W."/>
            <person name="Thummler F."/>
            <person name="Tillich M."/>
            <person name="Villarreal Aguilar J.C."/>
            <person name="Widiez T."/>
            <person name="Wong G.K."/>
            <person name="Wymore A."/>
            <person name="Zhang Y."/>
            <person name="Zimmer A.D."/>
            <person name="Quatrano R.S."/>
            <person name="Mayer K.F.X."/>
            <person name="Goodstein D."/>
            <person name="Casacuberta J.M."/>
            <person name="Vandepoele K."/>
            <person name="Reski R."/>
            <person name="Cuming A.C."/>
            <person name="Tuskan G.A."/>
            <person name="Maumus F."/>
            <person name="Salse J."/>
            <person name="Schmutz J."/>
            <person name="Rensing S.A."/>
        </authorList>
    </citation>
    <scope>NUCLEOTIDE SEQUENCE [LARGE SCALE GENOMIC DNA]</scope>
    <source>
        <strain evidence="4 5">cv. Gransden 2004</strain>
    </source>
</reference>
<name>A0A2K1JMA2_PHYPA</name>
<keyword evidence="5" id="KW-1185">Reference proteome</keyword>